<feature type="transmembrane region" description="Helical" evidence="8">
    <location>
        <begin position="274"/>
        <end position="294"/>
    </location>
</feature>
<proteinExistence type="inferred from homology"/>
<feature type="transmembrane region" description="Helical" evidence="8">
    <location>
        <begin position="414"/>
        <end position="433"/>
    </location>
</feature>
<organism evidence="9">
    <name type="scientific">Chitinibacter mangrovi</name>
    <dbReference type="NCBI Taxonomy" id="3153927"/>
    <lineage>
        <taxon>Bacteria</taxon>
        <taxon>Pseudomonadati</taxon>
        <taxon>Pseudomonadota</taxon>
        <taxon>Betaproteobacteria</taxon>
        <taxon>Neisseriales</taxon>
        <taxon>Chitinibacteraceae</taxon>
        <taxon>Chitinibacter</taxon>
    </lineage>
</organism>
<dbReference type="GO" id="GO:0005886">
    <property type="term" value="C:plasma membrane"/>
    <property type="evidence" value="ECO:0007669"/>
    <property type="project" value="UniProtKB-SubCell"/>
</dbReference>
<keyword evidence="7 8" id="KW-0472">Membrane</keyword>
<comment type="similarity">
    <text evidence="2">Belongs to the binding-protein-dependent transport system permease family. FecCD subfamily.</text>
</comment>
<reference evidence="9" key="1">
    <citation type="submission" date="2024-05" db="EMBL/GenBank/DDBJ databases">
        <authorList>
            <person name="Yang L."/>
            <person name="Pan L."/>
        </authorList>
    </citation>
    <scope>NUCLEOTIDE SEQUENCE</scope>
    <source>
        <strain evidence="9">FCG-7</strain>
    </source>
</reference>
<feature type="transmembrane region" description="Helical" evidence="8">
    <location>
        <begin position="216"/>
        <end position="237"/>
    </location>
</feature>
<evidence type="ECO:0000256" key="3">
    <source>
        <dbReference type="ARBA" id="ARBA00022448"/>
    </source>
</evidence>
<dbReference type="InterPro" id="IPR000522">
    <property type="entry name" value="ABC_transptr_permease_BtuC"/>
</dbReference>
<keyword evidence="3" id="KW-0813">Transport</keyword>
<evidence type="ECO:0000256" key="4">
    <source>
        <dbReference type="ARBA" id="ARBA00022475"/>
    </source>
</evidence>
<feature type="transmembrane region" description="Helical" evidence="8">
    <location>
        <begin position="625"/>
        <end position="643"/>
    </location>
</feature>
<feature type="transmembrane region" description="Helical" evidence="8">
    <location>
        <begin position="183"/>
        <end position="204"/>
    </location>
</feature>
<feature type="transmembrane region" description="Helical" evidence="8">
    <location>
        <begin position="243"/>
        <end position="262"/>
    </location>
</feature>
<evidence type="ECO:0000256" key="2">
    <source>
        <dbReference type="ARBA" id="ARBA00007935"/>
    </source>
</evidence>
<dbReference type="InterPro" id="IPR037294">
    <property type="entry name" value="ABC_BtuC-like"/>
</dbReference>
<gene>
    <name evidence="9" type="primary">fhuB</name>
    <name evidence="9" type="ORF">ABHF33_09665</name>
</gene>
<feature type="transmembrane region" description="Helical" evidence="8">
    <location>
        <begin position="465"/>
        <end position="487"/>
    </location>
</feature>
<sequence length="649" mass="67398">MKRPSLTLLGVALIVLAFSHLQLATPLSLGEQWQTIRQPGDGQIEEMIFLHAHLPRTILAMLLGAAMALSGSLLQQLTLNPLASPMTLGTSAGAWCAIVLGGLLWPGSAIGIEWLALGGSLLSFLLLGALAGWRQLHGLGALLAGTALNLLLGSVAAIAVMMNDQYSRSLLVWGAGDLAQNDWYWVHWVLPRLLPALLLLPLLCRPLQLLQLGSEAAAAAGLNVLRLALVGSLLALWLNGLAISAVGLIGFVSLLAPALARLLGASRPADNMRYAALIGSITLLLADTLAMYASQWLSDILPSSAAAGLLGAPVLIWLCLKQPLADGVALLSSPGKSRRLLPLAFWLAAGLLILLLCALGSRDAGGAWVLGWPEAAIWSLRWPRLLAACAAGMGLAIAGLILQRLLNNPLSSPDLLGISSGASLGMLAGLLLGSSLSPWLFSAAGAALVLLALCWLAPRQSPARLILLGIGLSSLLEAVLQFVLAQGNNDSFQLLNWLAGSTYHTTAAQAASLFGLVSLLGLITLGTARVLTLLSLGEAHARATGLDVRHARWVLLLLAGLLSLVISSQFGPMAFIGLVLPQLAIKLGARRLGSQLGLATLLGAAMLALADLASRTAFFPNQLPVGALGSLACGSLLLLALLSSPRSRT</sequence>
<feature type="transmembrane region" description="Helical" evidence="8">
    <location>
        <begin position="553"/>
        <end position="580"/>
    </location>
</feature>
<dbReference type="RefSeq" id="WP_348943769.1">
    <property type="nucleotide sequence ID" value="NZ_CP157355.1"/>
</dbReference>
<dbReference type="EMBL" id="CP157355">
    <property type="protein sequence ID" value="XBL99339.1"/>
    <property type="molecule type" value="Genomic_DNA"/>
</dbReference>
<keyword evidence="4" id="KW-1003">Cell membrane</keyword>
<dbReference type="SUPFAM" id="SSF81345">
    <property type="entry name" value="ABC transporter involved in vitamin B12 uptake, BtuC"/>
    <property type="match status" value="2"/>
</dbReference>
<evidence type="ECO:0000313" key="9">
    <source>
        <dbReference type="EMBL" id="XBL99339.1"/>
    </source>
</evidence>
<comment type="subcellular location">
    <subcellularLocation>
        <location evidence="1">Cell membrane</location>
        <topology evidence="1">Multi-pass membrane protein</topology>
    </subcellularLocation>
</comment>
<dbReference type="KEGG" id="cmav:ABHF33_09665"/>
<dbReference type="PANTHER" id="PTHR30472">
    <property type="entry name" value="FERRIC ENTEROBACTIN TRANSPORT SYSTEM PERMEASE PROTEIN"/>
    <property type="match status" value="1"/>
</dbReference>
<feature type="transmembrane region" description="Helical" evidence="8">
    <location>
        <begin position="381"/>
        <end position="402"/>
    </location>
</feature>
<evidence type="ECO:0000256" key="1">
    <source>
        <dbReference type="ARBA" id="ARBA00004651"/>
    </source>
</evidence>
<feature type="transmembrane region" description="Helical" evidence="8">
    <location>
        <begin position="140"/>
        <end position="163"/>
    </location>
</feature>
<feature type="transmembrane region" description="Helical" evidence="8">
    <location>
        <begin position="86"/>
        <end position="105"/>
    </location>
</feature>
<name>A0AAU7F6U8_9NEIS</name>
<feature type="transmembrane region" description="Helical" evidence="8">
    <location>
        <begin position="439"/>
        <end position="458"/>
    </location>
</feature>
<feature type="transmembrane region" description="Helical" evidence="8">
    <location>
        <begin position="111"/>
        <end position="133"/>
    </location>
</feature>
<dbReference type="GO" id="GO:0022857">
    <property type="term" value="F:transmembrane transporter activity"/>
    <property type="evidence" value="ECO:0007669"/>
    <property type="project" value="InterPro"/>
</dbReference>
<protein>
    <submittedName>
        <fullName evidence="9">Fe(3+)-hydroxamate ABC transporter permease FhuB</fullName>
    </submittedName>
</protein>
<keyword evidence="6 8" id="KW-1133">Transmembrane helix</keyword>
<feature type="transmembrane region" description="Helical" evidence="8">
    <location>
        <begin position="54"/>
        <end position="74"/>
    </location>
</feature>
<feature type="transmembrane region" description="Helical" evidence="8">
    <location>
        <begin position="507"/>
        <end position="532"/>
    </location>
</feature>
<dbReference type="AlphaFoldDB" id="A0AAU7F6U8"/>
<evidence type="ECO:0000256" key="6">
    <source>
        <dbReference type="ARBA" id="ARBA00022989"/>
    </source>
</evidence>
<feature type="transmembrane region" description="Helical" evidence="8">
    <location>
        <begin position="592"/>
        <end position="613"/>
    </location>
</feature>
<feature type="transmembrane region" description="Helical" evidence="8">
    <location>
        <begin position="300"/>
        <end position="320"/>
    </location>
</feature>
<accession>A0AAU7F6U8</accession>
<feature type="transmembrane region" description="Helical" evidence="8">
    <location>
        <begin position="340"/>
        <end position="361"/>
    </location>
</feature>
<evidence type="ECO:0000256" key="8">
    <source>
        <dbReference type="SAM" id="Phobius"/>
    </source>
</evidence>
<dbReference type="Gene3D" id="1.10.3470.10">
    <property type="entry name" value="ABC transporter involved in vitamin B12 uptake, BtuC"/>
    <property type="match status" value="2"/>
</dbReference>
<evidence type="ECO:0000256" key="5">
    <source>
        <dbReference type="ARBA" id="ARBA00022692"/>
    </source>
</evidence>
<dbReference type="Pfam" id="PF01032">
    <property type="entry name" value="FecCD"/>
    <property type="match status" value="2"/>
</dbReference>
<keyword evidence="5 8" id="KW-0812">Transmembrane</keyword>
<evidence type="ECO:0000256" key="7">
    <source>
        <dbReference type="ARBA" id="ARBA00023136"/>
    </source>
</evidence>
<dbReference type="GO" id="GO:0033214">
    <property type="term" value="P:siderophore-iron import into cell"/>
    <property type="evidence" value="ECO:0007669"/>
    <property type="project" value="TreeGrafter"/>
</dbReference>
<dbReference type="PANTHER" id="PTHR30472:SF37">
    <property type="entry name" value="FE(3+) DICITRATE TRANSPORT SYSTEM PERMEASE PROTEIN FECD-RELATED"/>
    <property type="match status" value="1"/>
</dbReference>
<dbReference type="NCBIfam" id="NF007866">
    <property type="entry name" value="PRK10577.1-2"/>
    <property type="match status" value="1"/>
</dbReference>